<dbReference type="AlphaFoldDB" id="A0A2P5D0S0"/>
<feature type="region of interest" description="Disordered" evidence="1">
    <location>
        <begin position="60"/>
        <end position="108"/>
    </location>
</feature>
<sequence length="108" mass="11898">PPTITIPSHTSSTIERKFQINRILYNINKQSESLTHTHRAGLWCNISSLLSLWCKNTKNGGDSGREKGEAGVTRNGGLSSGIGLHGNVGLLRPTKARTRNDRPHPPRY</sequence>
<evidence type="ECO:0000256" key="1">
    <source>
        <dbReference type="SAM" id="MobiDB-lite"/>
    </source>
</evidence>
<evidence type="ECO:0000313" key="2">
    <source>
        <dbReference type="EMBL" id="PON66888.1"/>
    </source>
</evidence>
<name>A0A2P5D0S0_PARAD</name>
<feature type="compositionally biased region" description="Basic and acidic residues" evidence="1">
    <location>
        <begin position="98"/>
        <end position="108"/>
    </location>
</feature>
<reference evidence="3" key="1">
    <citation type="submission" date="2016-06" db="EMBL/GenBank/DDBJ databases">
        <title>Parallel loss of symbiosis genes in relatives of nitrogen-fixing non-legume Parasponia.</title>
        <authorList>
            <person name="Van Velzen R."/>
            <person name="Holmer R."/>
            <person name="Bu F."/>
            <person name="Rutten L."/>
            <person name="Van Zeijl A."/>
            <person name="Liu W."/>
            <person name="Santuari L."/>
            <person name="Cao Q."/>
            <person name="Sharma T."/>
            <person name="Shen D."/>
            <person name="Roswanjaya Y."/>
            <person name="Wardhani T."/>
            <person name="Kalhor M.S."/>
            <person name="Jansen J."/>
            <person name="Van den Hoogen J."/>
            <person name="Gungor B."/>
            <person name="Hartog M."/>
            <person name="Hontelez J."/>
            <person name="Verver J."/>
            <person name="Yang W.-C."/>
            <person name="Schijlen E."/>
            <person name="Repin R."/>
            <person name="Schilthuizen M."/>
            <person name="Schranz E."/>
            <person name="Heidstra R."/>
            <person name="Miyata K."/>
            <person name="Fedorova E."/>
            <person name="Kohlen W."/>
            <person name="Bisseling T."/>
            <person name="Smit S."/>
            <person name="Geurts R."/>
        </authorList>
    </citation>
    <scope>NUCLEOTIDE SEQUENCE [LARGE SCALE GENOMIC DNA]</scope>
    <source>
        <strain evidence="3">cv. WU1-14</strain>
    </source>
</reference>
<accession>A0A2P5D0S0</accession>
<keyword evidence="3" id="KW-1185">Reference proteome</keyword>
<organism evidence="2 3">
    <name type="scientific">Parasponia andersonii</name>
    <name type="common">Sponia andersonii</name>
    <dbReference type="NCBI Taxonomy" id="3476"/>
    <lineage>
        <taxon>Eukaryota</taxon>
        <taxon>Viridiplantae</taxon>
        <taxon>Streptophyta</taxon>
        <taxon>Embryophyta</taxon>
        <taxon>Tracheophyta</taxon>
        <taxon>Spermatophyta</taxon>
        <taxon>Magnoliopsida</taxon>
        <taxon>eudicotyledons</taxon>
        <taxon>Gunneridae</taxon>
        <taxon>Pentapetalae</taxon>
        <taxon>rosids</taxon>
        <taxon>fabids</taxon>
        <taxon>Rosales</taxon>
        <taxon>Cannabaceae</taxon>
        <taxon>Parasponia</taxon>
    </lineage>
</organism>
<protein>
    <submittedName>
        <fullName evidence="2">Uncharacterized protein</fullName>
    </submittedName>
</protein>
<proteinExistence type="predicted"/>
<dbReference type="EMBL" id="JXTB01000076">
    <property type="protein sequence ID" value="PON66888.1"/>
    <property type="molecule type" value="Genomic_DNA"/>
</dbReference>
<comment type="caution">
    <text evidence="2">The sequence shown here is derived from an EMBL/GenBank/DDBJ whole genome shotgun (WGS) entry which is preliminary data.</text>
</comment>
<dbReference type="Proteomes" id="UP000237105">
    <property type="component" value="Unassembled WGS sequence"/>
</dbReference>
<gene>
    <name evidence="2" type="ORF">PanWU01x14_106740</name>
</gene>
<evidence type="ECO:0000313" key="3">
    <source>
        <dbReference type="Proteomes" id="UP000237105"/>
    </source>
</evidence>
<feature type="non-terminal residue" evidence="2">
    <location>
        <position position="1"/>
    </location>
</feature>